<dbReference type="Proteomes" id="UP000093343">
    <property type="component" value="Unassembled WGS sequence"/>
</dbReference>
<keyword evidence="2" id="KW-1185">Reference proteome</keyword>
<organism evidence="1 2">
    <name type="scientific">Flavobacterium piscis</name>
    <dbReference type="NCBI Taxonomy" id="1114874"/>
    <lineage>
        <taxon>Bacteria</taxon>
        <taxon>Pseudomonadati</taxon>
        <taxon>Bacteroidota</taxon>
        <taxon>Flavobacteriia</taxon>
        <taxon>Flavobacteriales</taxon>
        <taxon>Flavobacteriaceae</taxon>
        <taxon>Flavobacterium</taxon>
    </lineage>
</organism>
<evidence type="ECO:0008006" key="3">
    <source>
        <dbReference type="Google" id="ProtNLM"/>
    </source>
</evidence>
<name>A0ABX2XII8_9FLAO</name>
<reference evidence="2" key="1">
    <citation type="submission" date="2016-03" db="EMBL/GenBank/DDBJ databases">
        <title>Draft genome sequence of Paenibacillus glacialis DSM 22343.</title>
        <authorList>
            <person name="Shin S.-K."/>
            <person name="Yi H."/>
        </authorList>
    </citation>
    <scope>NUCLEOTIDE SEQUENCE [LARGE SCALE GENOMIC DNA]</scope>
    <source>
        <strain evidence="2">CCUG 60099</strain>
    </source>
</reference>
<gene>
    <name evidence="1" type="ORF">FLP_14070</name>
</gene>
<dbReference type="EMBL" id="LVEN01000027">
    <property type="protein sequence ID" value="OCB73796.1"/>
    <property type="molecule type" value="Genomic_DNA"/>
</dbReference>
<evidence type="ECO:0000313" key="1">
    <source>
        <dbReference type="EMBL" id="OCB73796.1"/>
    </source>
</evidence>
<protein>
    <recommendedName>
        <fullName evidence="3">Transmembrane protein</fullName>
    </recommendedName>
</protein>
<accession>A0ABX2XII8</accession>
<sequence>MFCILNPFLSVEFQTKNQIQLPDFQYKYKKKQSKNDYFYKILLLFFKKKATQKMSCFFQK</sequence>
<evidence type="ECO:0000313" key="2">
    <source>
        <dbReference type="Proteomes" id="UP000093343"/>
    </source>
</evidence>
<comment type="caution">
    <text evidence="1">The sequence shown here is derived from an EMBL/GenBank/DDBJ whole genome shotgun (WGS) entry which is preliminary data.</text>
</comment>
<proteinExistence type="predicted"/>